<dbReference type="Gene3D" id="3.40.190.120">
    <property type="entry name" value="Osmoprotection protein (prox), domain 2"/>
    <property type="match status" value="1"/>
</dbReference>
<dbReference type="Gene3D" id="3.40.190.10">
    <property type="entry name" value="Periplasmic binding protein-like II"/>
    <property type="match status" value="1"/>
</dbReference>
<keyword evidence="5" id="KW-0653">Protein transport</keyword>
<dbReference type="GO" id="GO:0015031">
    <property type="term" value="P:protein transport"/>
    <property type="evidence" value="ECO:0007669"/>
    <property type="project" value="UniProtKB-KW"/>
</dbReference>
<evidence type="ECO:0000256" key="10">
    <source>
        <dbReference type="RuleBase" id="RU363032"/>
    </source>
</evidence>
<keyword evidence="2 10" id="KW-0813">Transport</keyword>
<comment type="similarity">
    <text evidence="8">In the C-terminal section; belongs to the OsmX family.</text>
</comment>
<dbReference type="GO" id="GO:0043190">
    <property type="term" value="C:ATP-binding cassette (ABC) transporter complex"/>
    <property type="evidence" value="ECO:0007669"/>
    <property type="project" value="InterPro"/>
</dbReference>
<dbReference type="Pfam" id="PF04069">
    <property type="entry name" value="OpuAC"/>
    <property type="match status" value="1"/>
</dbReference>
<keyword evidence="6 10" id="KW-1133">Transmembrane helix</keyword>
<dbReference type="PANTHER" id="PTHR30177:SF4">
    <property type="entry name" value="OSMOPROTECTANT IMPORT PERMEASE PROTEIN OSMW"/>
    <property type="match status" value="1"/>
</dbReference>
<dbReference type="GO" id="GO:0015833">
    <property type="term" value="P:peptide transport"/>
    <property type="evidence" value="ECO:0007669"/>
    <property type="project" value="UniProtKB-KW"/>
</dbReference>
<dbReference type="FunFam" id="1.10.3720.10:FF:000001">
    <property type="entry name" value="Glycine betaine ABC transporter, permease"/>
    <property type="match status" value="1"/>
</dbReference>
<dbReference type="CDD" id="cd06261">
    <property type="entry name" value="TM_PBP2"/>
    <property type="match status" value="1"/>
</dbReference>
<dbReference type="InterPro" id="IPR051204">
    <property type="entry name" value="ABC_transp_perm/SBD"/>
</dbReference>
<evidence type="ECO:0000313" key="13">
    <source>
        <dbReference type="Proteomes" id="UP000269374"/>
    </source>
</evidence>
<keyword evidence="7 10" id="KW-0472">Membrane</keyword>
<evidence type="ECO:0000256" key="9">
    <source>
        <dbReference type="ARBA" id="ARBA00035652"/>
    </source>
</evidence>
<evidence type="ECO:0000256" key="5">
    <source>
        <dbReference type="ARBA" id="ARBA00022927"/>
    </source>
</evidence>
<dbReference type="PROSITE" id="PS50928">
    <property type="entry name" value="ABC_TM1"/>
    <property type="match status" value="1"/>
</dbReference>
<evidence type="ECO:0000313" key="12">
    <source>
        <dbReference type="EMBL" id="AYG00341.1"/>
    </source>
</evidence>
<dbReference type="OrthoDB" id="9801163at2"/>
<dbReference type="KEGG" id="lact:D7I46_04090"/>
<evidence type="ECO:0000259" key="11">
    <source>
        <dbReference type="PROSITE" id="PS50928"/>
    </source>
</evidence>
<dbReference type="GO" id="GO:0022857">
    <property type="term" value="F:transmembrane transporter activity"/>
    <property type="evidence" value="ECO:0007669"/>
    <property type="project" value="InterPro"/>
</dbReference>
<feature type="transmembrane region" description="Helical" evidence="10">
    <location>
        <begin position="179"/>
        <end position="201"/>
    </location>
</feature>
<dbReference type="InterPro" id="IPR035906">
    <property type="entry name" value="MetI-like_sf"/>
</dbReference>
<evidence type="ECO:0000256" key="8">
    <source>
        <dbReference type="ARBA" id="ARBA00035642"/>
    </source>
</evidence>
<evidence type="ECO:0000256" key="1">
    <source>
        <dbReference type="ARBA" id="ARBA00004141"/>
    </source>
</evidence>
<keyword evidence="4" id="KW-0571">Peptide transport</keyword>
<keyword evidence="3 10" id="KW-0812">Transmembrane</keyword>
<keyword evidence="13" id="KW-1185">Reference proteome</keyword>
<dbReference type="Proteomes" id="UP000269374">
    <property type="component" value="Chromosome"/>
</dbReference>
<evidence type="ECO:0000256" key="6">
    <source>
        <dbReference type="ARBA" id="ARBA00022989"/>
    </source>
</evidence>
<dbReference type="InterPro" id="IPR058089">
    <property type="entry name" value="EgtUBC_SBD"/>
</dbReference>
<accession>A0A387BP81</accession>
<gene>
    <name evidence="12" type="ORF">D7I46_04090</name>
</gene>
<feature type="transmembrane region" description="Helical" evidence="10">
    <location>
        <begin position="25"/>
        <end position="46"/>
    </location>
</feature>
<feature type="domain" description="ABC transmembrane type-1" evidence="11">
    <location>
        <begin position="19"/>
        <end position="198"/>
    </location>
</feature>
<dbReference type="SUPFAM" id="SSF53850">
    <property type="entry name" value="Periplasmic binding protein-like II"/>
    <property type="match status" value="1"/>
</dbReference>
<sequence>MNQFLQTVSQQKGEILQAIFEHLSMSLLALLIAVLIAIPLAILVAHRRRAAGILLQVTGVFQTIPSLAILGLLIPFVGIGVVPTIIALIVYALLPIFQNTYVGLAEIDPALLEAADAFGMRRYQRLIRVELPLALPVIISGIRTALVFIIGTATLGGLIGAGGLGTFIMSGLTNYNYNLVLIGALGSALLAIVFSSLLGYLSKRRPRVAIGILVLLALVIGGVNLAQSDLFDSSAKSKETIVISGKLGTEPNILDNIYAGLIKEYDPNVKVTLKENLGNTTFLFSALKDGKVDIYPEFTGTVLESLVKTPKSIADKNLSANETYENGKKLLSEQFDMTYSKPSEFQDTYAIAVKTSFAKKYHLKTIADLAKVEDTAKVAFDAEFMARSDGFAGLKSTYGLDFSKVSTVDNSLAYPAINSGKADIIDVYSTDSGIKRYGLTVLTDSKHLFPKYQAAPLMKTSFADKNPEIVNILNKLNGKLTDEQMRTMNYQVDVQHKTAQEVATQFLKSEGLVK</sequence>
<dbReference type="RefSeq" id="WP_120771729.1">
    <property type="nucleotide sequence ID" value="NZ_CP032627.1"/>
</dbReference>
<dbReference type="CDD" id="cd13610">
    <property type="entry name" value="PBP2_ChoS"/>
    <property type="match status" value="1"/>
</dbReference>
<dbReference type="AlphaFoldDB" id="A0A387BP81"/>
<dbReference type="Gene3D" id="1.10.3720.10">
    <property type="entry name" value="MetI-like"/>
    <property type="match status" value="1"/>
</dbReference>
<comment type="subcellular location">
    <subcellularLocation>
        <location evidence="10">Cell membrane</location>
        <topology evidence="10">Multi-pass membrane protein</topology>
    </subcellularLocation>
    <subcellularLocation>
        <location evidence="1">Membrane</location>
        <topology evidence="1">Multi-pass membrane protein</topology>
    </subcellularLocation>
</comment>
<organism evidence="12 13">
    <name type="scientific">Lactococcus allomyrinae</name>
    <dbReference type="NCBI Taxonomy" id="2419773"/>
    <lineage>
        <taxon>Bacteria</taxon>
        <taxon>Bacillati</taxon>
        <taxon>Bacillota</taxon>
        <taxon>Bacilli</taxon>
        <taxon>Lactobacillales</taxon>
        <taxon>Streptococcaceae</taxon>
        <taxon>Lactococcus</taxon>
    </lineage>
</organism>
<evidence type="ECO:0000256" key="3">
    <source>
        <dbReference type="ARBA" id="ARBA00022692"/>
    </source>
</evidence>
<comment type="similarity">
    <text evidence="9">In the N-terminal section; belongs to the binding-protein-dependent transport system permease family.</text>
</comment>
<proteinExistence type="inferred from homology"/>
<reference evidence="12 13" key="1">
    <citation type="submission" date="2018-09" db="EMBL/GenBank/DDBJ databases">
        <title>Genome sequencing of strain 1JSPR-7.</title>
        <authorList>
            <person name="Heo J."/>
            <person name="Kim S.-J."/>
            <person name="Kwon S.-W."/>
        </authorList>
    </citation>
    <scope>NUCLEOTIDE SEQUENCE [LARGE SCALE GENOMIC DNA]</scope>
    <source>
        <strain evidence="12 13">1JSPR-7</strain>
    </source>
</reference>
<protein>
    <submittedName>
        <fullName evidence="12">ABC transporter permease/substrate-binding protein</fullName>
    </submittedName>
</protein>
<dbReference type="SUPFAM" id="SSF161098">
    <property type="entry name" value="MetI-like"/>
    <property type="match status" value="1"/>
</dbReference>
<evidence type="ECO:0000256" key="7">
    <source>
        <dbReference type="ARBA" id="ARBA00023136"/>
    </source>
</evidence>
<comment type="similarity">
    <text evidence="10">Belongs to the binding-protein-dependent transport system permease family.</text>
</comment>
<dbReference type="PANTHER" id="PTHR30177">
    <property type="entry name" value="GLYCINE BETAINE/L-PROLINE TRANSPORT SYSTEM PERMEASE PROTEIN PROW"/>
    <property type="match status" value="1"/>
</dbReference>
<dbReference type="InterPro" id="IPR000515">
    <property type="entry name" value="MetI-like"/>
</dbReference>
<feature type="transmembrane region" description="Helical" evidence="10">
    <location>
        <begin position="67"/>
        <end position="94"/>
    </location>
</feature>
<evidence type="ECO:0000256" key="4">
    <source>
        <dbReference type="ARBA" id="ARBA00022856"/>
    </source>
</evidence>
<evidence type="ECO:0000256" key="2">
    <source>
        <dbReference type="ARBA" id="ARBA00022448"/>
    </source>
</evidence>
<dbReference type="EMBL" id="CP032627">
    <property type="protein sequence ID" value="AYG00341.1"/>
    <property type="molecule type" value="Genomic_DNA"/>
</dbReference>
<dbReference type="GO" id="GO:0031460">
    <property type="term" value="P:glycine betaine transport"/>
    <property type="evidence" value="ECO:0007669"/>
    <property type="project" value="TreeGrafter"/>
</dbReference>
<feature type="transmembrane region" description="Helical" evidence="10">
    <location>
        <begin position="131"/>
        <end position="159"/>
    </location>
</feature>
<dbReference type="Pfam" id="PF00528">
    <property type="entry name" value="BPD_transp_1"/>
    <property type="match status" value="1"/>
</dbReference>
<name>A0A387BP81_9LACT</name>
<dbReference type="InterPro" id="IPR007210">
    <property type="entry name" value="ABC_Gly_betaine_transp_sub-bd"/>
</dbReference>
<feature type="transmembrane region" description="Helical" evidence="10">
    <location>
        <begin position="208"/>
        <end position="226"/>
    </location>
</feature>